<dbReference type="Proteomes" id="UP000283087">
    <property type="component" value="Unassembled WGS sequence"/>
</dbReference>
<reference evidence="1 2" key="1">
    <citation type="submission" date="2018-11" db="EMBL/GenBank/DDBJ databases">
        <title>The draft genome sequence of Amphritea opalescens ANRC-JH13T.</title>
        <authorList>
            <person name="Fang Z."/>
            <person name="Zhang Y."/>
            <person name="Han X."/>
        </authorList>
    </citation>
    <scope>NUCLEOTIDE SEQUENCE [LARGE SCALE GENOMIC DNA]</scope>
    <source>
        <strain evidence="1 2">ANRC-JH13</strain>
    </source>
</reference>
<comment type="caution">
    <text evidence="1">The sequence shown here is derived from an EMBL/GenBank/DDBJ whole genome shotgun (WGS) entry which is preliminary data.</text>
</comment>
<protein>
    <submittedName>
        <fullName evidence="1">(Na+)-NQR maturation NqrM</fullName>
    </submittedName>
</protein>
<organism evidence="1 2">
    <name type="scientific">Amphritea opalescens</name>
    <dbReference type="NCBI Taxonomy" id="2490544"/>
    <lineage>
        <taxon>Bacteria</taxon>
        <taxon>Pseudomonadati</taxon>
        <taxon>Pseudomonadota</taxon>
        <taxon>Gammaproteobacteria</taxon>
        <taxon>Oceanospirillales</taxon>
        <taxon>Oceanospirillaceae</taxon>
        <taxon>Amphritea</taxon>
    </lineage>
</organism>
<accession>A0A430KQU0</accession>
<dbReference type="RefSeq" id="WP_126158636.1">
    <property type="nucleotide sequence ID" value="NZ_RQXW01000008.1"/>
</dbReference>
<dbReference type="PANTHER" id="PTHR40691">
    <property type="entry name" value="(NA+)-NQR MATURATION NQRM"/>
    <property type="match status" value="1"/>
</dbReference>
<proteinExistence type="predicted"/>
<evidence type="ECO:0000313" key="1">
    <source>
        <dbReference type="EMBL" id="RTE65713.1"/>
    </source>
</evidence>
<gene>
    <name evidence="1" type="primary">nqrM</name>
    <name evidence="1" type="ORF">EH243_10605</name>
</gene>
<keyword evidence="2" id="KW-1185">Reference proteome</keyword>
<dbReference type="AlphaFoldDB" id="A0A430KQU0"/>
<dbReference type="Pfam" id="PF04400">
    <property type="entry name" value="NqrM"/>
    <property type="match status" value="1"/>
</dbReference>
<dbReference type="InterPro" id="IPR007495">
    <property type="entry name" value="NqrM"/>
</dbReference>
<sequence>MSTMILTFVVLLLVVAAMSVGVMMGRKPIAGSCGGLAAVGIDEECSICGGNPSKCEEEQDKQGRKEELAALAYDAKSGR</sequence>
<evidence type="ECO:0000313" key="2">
    <source>
        <dbReference type="Proteomes" id="UP000283087"/>
    </source>
</evidence>
<dbReference type="EMBL" id="RQXW01000008">
    <property type="protein sequence ID" value="RTE65713.1"/>
    <property type="molecule type" value="Genomic_DNA"/>
</dbReference>
<name>A0A430KQU0_9GAMM</name>
<dbReference type="OrthoDB" id="5296227at2"/>
<dbReference type="PANTHER" id="PTHR40691:SF3">
    <property type="entry name" value="(NA+)-NQR MATURATION NQRM"/>
    <property type="match status" value="1"/>
</dbReference>